<dbReference type="EMBL" id="AGNL01013209">
    <property type="protein sequence ID" value="EJK67381.1"/>
    <property type="molecule type" value="Genomic_DNA"/>
</dbReference>
<reference evidence="1 2" key="1">
    <citation type="journal article" date="2012" name="Genome Biol.">
        <title>Genome and low-iron response of an oceanic diatom adapted to chronic iron limitation.</title>
        <authorList>
            <person name="Lommer M."/>
            <person name="Specht M."/>
            <person name="Roy A.S."/>
            <person name="Kraemer L."/>
            <person name="Andreson R."/>
            <person name="Gutowska M.A."/>
            <person name="Wolf J."/>
            <person name="Bergner S.V."/>
            <person name="Schilhabel M.B."/>
            <person name="Klostermeier U.C."/>
            <person name="Beiko R.G."/>
            <person name="Rosenstiel P."/>
            <person name="Hippler M."/>
            <person name="Laroche J."/>
        </authorList>
    </citation>
    <scope>NUCLEOTIDE SEQUENCE [LARGE SCALE GENOMIC DNA]</scope>
    <source>
        <strain evidence="1 2">CCMP1005</strain>
    </source>
</reference>
<accession>K0T263</accession>
<dbReference type="Proteomes" id="UP000266841">
    <property type="component" value="Unassembled WGS sequence"/>
</dbReference>
<gene>
    <name evidence="1" type="ORF">THAOC_11594</name>
</gene>
<evidence type="ECO:0000313" key="1">
    <source>
        <dbReference type="EMBL" id="EJK67381.1"/>
    </source>
</evidence>
<name>K0T263_THAOC</name>
<comment type="caution">
    <text evidence="1">The sequence shown here is derived from an EMBL/GenBank/DDBJ whole genome shotgun (WGS) entry which is preliminary data.</text>
</comment>
<dbReference type="AlphaFoldDB" id="K0T263"/>
<sequence>MLIPSESADSTEQAKQQSNSLGLGAGHWAWSYAFLKGMKVSTLRGGQGLVWMCGCRPRGTVILRTSIDEWWAEVAARCQAAPAALAGLCLAVPSARGAVRMLESPGQARRRVPAQPVPVLEVQLQSFSCRASFRIYRGVSRLFSLALGWGTSISILAMIGPDRKIRRGLGTSQVFPGLSSSAWRVTVPAKAQMTQGTKSSRRI</sequence>
<organism evidence="1 2">
    <name type="scientific">Thalassiosira oceanica</name>
    <name type="common">Marine diatom</name>
    <dbReference type="NCBI Taxonomy" id="159749"/>
    <lineage>
        <taxon>Eukaryota</taxon>
        <taxon>Sar</taxon>
        <taxon>Stramenopiles</taxon>
        <taxon>Ochrophyta</taxon>
        <taxon>Bacillariophyta</taxon>
        <taxon>Coscinodiscophyceae</taxon>
        <taxon>Thalassiosirophycidae</taxon>
        <taxon>Thalassiosirales</taxon>
        <taxon>Thalassiosiraceae</taxon>
        <taxon>Thalassiosira</taxon>
    </lineage>
</organism>
<proteinExistence type="predicted"/>
<protein>
    <submittedName>
        <fullName evidence="1">Uncharacterized protein</fullName>
    </submittedName>
</protein>
<keyword evidence="2" id="KW-1185">Reference proteome</keyword>
<evidence type="ECO:0000313" key="2">
    <source>
        <dbReference type="Proteomes" id="UP000266841"/>
    </source>
</evidence>